<dbReference type="GO" id="GO:0008233">
    <property type="term" value="F:peptidase activity"/>
    <property type="evidence" value="ECO:0007669"/>
    <property type="project" value="UniProtKB-KW"/>
</dbReference>
<dbReference type="Proteomes" id="UP001054902">
    <property type="component" value="Unassembled WGS sequence"/>
</dbReference>
<evidence type="ECO:0000256" key="5">
    <source>
        <dbReference type="ARBA" id="ARBA00023124"/>
    </source>
</evidence>
<dbReference type="InterPro" id="IPR003738">
    <property type="entry name" value="SRAP"/>
</dbReference>
<dbReference type="Pfam" id="PF02586">
    <property type="entry name" value="SRAP"/>
    <property type="match status" value="1"/>
</dbReference>
<evidence type="ECO:0000256" key="1">
    <source>
        <dbReference type="ARBA" id="ARBA00008136"/>
    </source>
</evidence>
<dbReference type="GO" id="GO:0003697">
    <property type="term" value="F:single-stranded DNA binding"/>
    <property type="evidence" value="ECO:0007669"/>
    <property type="project" value="InterPro"/>
</dbReference>
<evidence type="ECO:0000256" key="6">
    <source>
        <dbReference type="ARBA" id="ARBA00023125"/>
    </source>
</evidence>
<keyword evidence="7" id="KW-0456">Lyase</keyword>
<dbReference type="GO" id="GO:0006508">
    <property type="term" value="P:proteolysis"/>
    <property type="evidence" value="ECO:0007669"/>
    <property type="project" value="UniProtKB-KW"/>
</dbReference>
<dbReference type="InterPro" id="IPR036590">
    <property type="entry name" value="SRAP-like"/>
</dbReference>
<feature type="region of interest" description="Disordered" evidence="8">
    <location>
        <begin position="289"/>
        <end position="371"/>
    </location>
</feature>
<evidence type="ECO:0000256" key="3">
    <source>
        <dbReference type="ARBA" id="ARBA00022763"/>
    </source>
</evidence>
<keyword evidence="3" id="KW-0227">DNA damage</keyword>
<keyword evidence="4" id="KW-0378">Hydrolase</keyword>
<comment type="caution">
    <text evidence="9">The sequence shown here is derived from an EMBL/GenBank/DDBJ whole genome shotgun (WGS) entry which is preliminary data.</text>
</comment>
<evidence type="ECO:0008006" key="11">
    <source>
        <dbReference type="Google" id="ProtNLM"/>
    </source>
</evidence>
<sequence>MCGRAAQTANTVALAANILQQHANQNDYQISPGADAQHDRYNLAPGGESIIFHAQDMGPCPKNGTVNHPLEEGPGKHFSNLMYNARSDTLYEKRTFSKLAQESQTCLWPIDGYYEWKQDEGNVLSNSKGKQPYFVKSGKTDMPLFLVGLWNRVKTGRKVTVPVSDSGKCDIMQEQDEFIETFTLITTEACSSLSWMHHRQPIMIYDLDLAMEWLFNPSNTVLQKMRQEASGLSQELAKGDKEKNIKGEIQWYPVTKSMSKLGYKSKDCMEPVKIEKIASVKSFFTAGGAKPKLSTKRSSSSAKMDDGNGKNESSSSPKKMKSDTKKGVTAFFSPRDKATSASSPKKTSIRKSPVKKVVPKKGSIQTFFKKA</sequence>
<dbReference type="Gene3D" id="3.90.1680.10">
    <property type="entry name" value="SOS response associated peptidase-like"/>
    <property type="match status" value="1"/>
</dbReference>
<feature type="compositionally biased region" description="Basic residues" evidence="8">
    <location>
        <begin position="347"/>
        <end position="359"/>
    </location>
</feature>
<evidence type="ECO:0000313" key="10">
    <source>
        <dbReference type="Proteomes" id="UP001054902"/>
    </source>
</evidence>
<dbReference type="EMBL" id="BLLK01000025">
    <property type="protein sequence ID" value="GFH47911.1"/>
    <property type="molecule type" value="Genomic_DNA"/>
</dbReference>
<dbReference type="SUPFAM" id="SSF143081">
    <property type="entry name" value="BB1717-like"/>
    <property type="match status" value="1"/>
</dbReference>
<evidence type="ECO:0000256" key="8">
    <source>
        <dbReference type="SAM" id="MobiDB-lite"/>
    </source>
</evidence>
<keyword evidence="6" id="KW-0238">DNA-binding</keyword>
<gene>
    <name evidence="9" type="ORF">CTEN210_04387</name>
</gene>
<dbReference type="PANTHER" id="PTHR13604">
    <property type="entry name" value="DC12-RELATED"/>
    <property type="match status" value="1"/>
</dbReference>
<accession>A0AAD3H2I3</accession>
<reference evidence="9 10" key="1">
    <citation type="journal article" date="2021" name="Sci. Rep.">
        <title>The genome of the diatom Chaetoceros tenuissimus carries an ancient integrated fragment of an extant virus.</title>
        <authorList>
            <person name="Hongo Y."/>
            <person name="Kimura K."/>
            <person name="Takaki Y."/>
            <person name="Yoshida Y."/>
            <person name="Baba S."/>
            <person name="Kobayashi G."/>
            <person name="Nagasaki K."/>
            <person name="Hano T."/>
            <person name="Tomaru Y."/>
        </authorList>
    </citation>
    <scope>NUCLEOTIDE SEQUENCE [LARGE SCALE GENOMIC DNA]</scope>
    <source>
        <strain evidence="9 10">NIES-3715</strain>
    </source>
</reference>
<keyword evidence="5" id="KW-0190">Covalent protein-DNA linkage</keyword>
<name>A0AAD3H2I3_9STRA</name>
<evidence type="ECO:0000256" key="2">
    <source>
        <dbReference type="ARBA" id="ARBA00022670"/>
    </source>
</evidence>
<keyword evidence="2" id="KW-0645">Protease</keyword>
<evidence type="ECO:0000256" key="4">
    <source>
        <dbReference type="ARBA" id="ARBA00022801"/>
    </source>
</evidence>
<organism evidence="9 10">
    <name type="scientific">Chaetoceros tenuissimus</name>
    <dbReference type="NCBI Taxonomy" id="426638"/>
    <lineage>
        <taxon>Eukaryota</taxon>
        <taxon>Sar</taxon>
        <taxon>Stramenopiles</taxon>
        <taxon>Ochrophyta</taxon>
        <taxon>Bacillariophyta</taxon>
        <taxon>Coscinodiscophyceae</taxon>
        <taxon>Chaetocerotophycidae</taxon>
        <taxon>Chaetocerotales</taxon>
        <taxon>Chaetocerotaceae</taxon>
        <taxon>Chaetoceros</taxon>
    </lineage>
</organism>
<dbReference type="PANTHER" id="PTHR13604:SF0">
    <property type="entry name" value="ABASIC SITE PROCESSING PROTEIN HMCES"/>
    <property type="match status" value="1"/>
</dbReference>
<proteinExistence type="inferred from homology"/>
<dbReference type="GO" id="GO:0106300">
    <property type="term" value="P:protein-DNA covalent cross-linking repair"/>
    <property type="evidence" value="ECO:0007669"/>
    <property type="project" value="InterPro"/>
</dbReference>
<comment type="similarity">
    <text evidence="1">Belongs to the SOS response-associated peptidase family.</text>
</comment>
<keyword evidence="10" id="KW-1185">Reference proteome</keyword>
<evidence type="ECO:0000313" key="9">
    <source>
        <dbReference type="EMBL" id="GFH47911.1"/>
    </source>
</evidence>
<evidence type="ECO:0000256" key="7">
    <source>
        <dbReference type="ARBA" id="ARBA00023239"/>
    </source>
</evidence>
<dbReference type="AlphaFoldDB" id="A0AAD3H2I3"/>
<protein>
    <recommendedName>
        <fullName evidence="11">Embryonic stem cell-specific 5-hydroxymethylcytosine-binding protein</fullName>
    </recommendedName>
</protein>
<dbReference type="GO" id="GO:0016829">
    <property type="term" value="F:lyase activity"/>
    <property type="evidence" value="ECO:0007669"/>
    <property type="project" value="UniProtKB-KW"/>
</dbReference>